<dbReference type="EMBL" id="QQZY01000001">
    <property type="protein sequence ID" value="RDI76084.1"/>
    <property type="molecule type" value="Genomic_DNA"/>
</dbReference>
<sequence>MATSDGGREDGGAAPGIAAVAAAPAPVGERVRALRVAARMTQTQLAAGRFSKEYISQVERGKTRPTAETLEWLAGRLGTDMEFLEQGVSRAELGQAESALARAEALSESHRYERAIEEFRDAAALVESAGLPALSLRALRGEAWAHLQKGDLGAAESLLARARDLVQGAGFTGVDRADLLFLLGVLSYKRSDVVRAVELFARALALAERSGRACDGLRSDIHHWRSRCRRRQRDWEAAREDTERALELAEDLGDPRRSADAYFQASLVAERQGNWLLARQHAEQAMALFDELGDRANVGRLLNNLGGIAHLLGNSTRAVELLNRSFEIAVETGLAPDAGHALCSLAEVHLACGEAAAAERDARKALRLLAGRVDYLHEIGIAELTLGHALLKQDRPDEAEAFFSAAQTSFARIGSVSHQAAAAAALGDLAGYRGDTRAAARRYRQAAEALRDSPF</sequence>
<feature type="domain" description="HTH cro/C1-type" evidence="2">
    <location>
        <begin position="31"/>
        <end position="84"/>
    </location>
</feature>
<dbReference type="InterPro" id="IPR019734">
    <property type="entry name" value="TPR_rpt"/>
</dbReference>
<dbReference type="Proteomes" id="UP000254134">
    <property type="component" value="Unassembled WGS sequence"/>
</dbReference>
<dbReference type="PROSITE" id="PS50005">
    <property type="entry name" value="TPR"/>
    <property type="match status" value="1"/>
</dbReference>
<dbReference type="SUPFAM" id="SSF47413">
    <property type="entry name" value="lambda repressor-like DNA-binding domains"/>
    <property type="match status" value="1"/>
</dbReference>
<dbReference type="PROSITE" id="PS50943">
    <property type="entry name" value="HTH_CROC1"/>
    <property type="match status" value="1"/>
</dbReference>
<dbReference type="InterPro" id="IPR001387">
    <property type="entry name" value="Cro/C1-type_HTH"/>
</dbReference>
<dbReference type="SUPFAM" id="SSF48452">
    <property type="entry name" value="TPR-like"/>
    <property type="match status" value="3"/>
</dbReference>
<dbReference type="Pfam" id="PF13432">
    <property type="entry name" value="TPR_16"/>
    <property type="match status" value="1"/>
</dbReference>
<dbReference type="SMART" id="SM00530">
    <property type="entry name" value="HTH_XRE"/>
    <property type="match status" value="1"/>
</dbReference>
<comment type="caution">
    <text evidence="3">The sequence shown here is derived from an EMBL/GenBank/DDBJ whole genome shotgun (WGS) entry which is preliminary data.</text>
</comment>
<dbReference type="Gene3D" id="1.25.40.10">
    <property type="entry name" value="Tetratricopeptide repeat domain"/>
    <property type="match status" value="3"/>
</dbReference>
<evidence type="ECO:0000256" key="1">
    <source>
        <dbReference type="PROSITE-ProRule" id="PRU00339"/>
    </source>
</evidence>
<reference evidence="4" key="2">
    <citation type="journal article" date="2019" name="MicrobiologyOpen">
        <title>High-quality draft genome sequence of Gaiella occulta isolated from a 150 meter deep mineral water borehole and comparison with the genome sequences of other deep-branching lineages of the phylum Actinobacteria.</title>
        <authorList>
            <person name="Severino R."/>
            <person name="Froufe H.J.C."/>
            <person name="Barroso C."/>
            <person name="Albuquerque L."/>
            <person name="Lobo-da-Cunha A."/>
            <person name="da Costa M.S."/>
            <person name="Egas C."/>
        </authorList>
    </citation>
    <scope>NUCLEOTIDE SEQUENCE [LARGE SCALE GENOMIC DNA]</scope>
    <source>
        <strain evidence="4">F2-233</strain>
    </source>
</reference>
<dbReference type="AlphaFoldDB" id="A0A7M2Z2D5"/>
<dbReference type="PANTHER" id="PTHR10098:SF108">
    <property type="entry name" value="TETRATRICOPEPTIDE REPEAT PROTEIN 28"/>
    <property type="match status" value="1"/>
</dbReference>
<reference evidence="3 4" key="1">
    <citation type="submission" date="2018-07" db="EMBL/GenBank/DDBJ databases">
        <title>High-quality-draft genome sequence of Gaiella occulta.</title>
        <authorList>
            <person name="Severino R."/>
            <person name="Froufe H.J.C."/>
            <person name="Rainey F.A."/>
            <person name="Barroso C."/>
            <person name="Albuquerque L."/>
            <person name="Lobo-Da-Cunha A."/>
            <person name="Da Costa M.S."/>
            <person name="Egas C."/>
        </authorList>
    </citation>
    <scope>NUCLEOTIDE SEQUENCE [LARGE SCALE GENOMIC DNA]</scope>
    <source>
        <strain evidence="3 4">F2-233</strain>
    </source>
</reference>
<proteinExistence type="predicted"/>
<evidence type="ECO:0000259" key="2">
    <source>
        <dbReference type="PROSITE" id="PS50943"/>
    </source>
</evidence>
<dbReference type="SMART" id="SM00028">
    <property type="entry name" value="TPR"/>
    <property type="match status" value="9"/>
</dbReference>
<dbReference type="Pfam" id="PF01381">
    <property type="entry name" value="HTH_3"/>
    <property type="match status" value="1"/>
</dbReference>
<dbReference type="GO" id="GO:0003677">
    <property type="term" value="F:DNA binding"/>
    <property type="evidence" value="ECO:0007669"/>
    <property type="project" value="InterPro"/>
</dbReference>
<dbReference type="RefSeq" id="WP_181813299.1">
    <property type="nucleotide sequence ID" value="NZ_QQZY01000001.1"/>
</dbReference>
<dbReference type="Pfam" id="PF13424">
    <property type="entry name" value="TPR_12"/>
    <property type="match status" value="3"/>
</dbReference>
<dbReference type="PANTHER" id="PTHR10098">
    <property type="entry name" value="RAPSYN-RELATED"/>
    <property type="match status" value="1"/>
</dbReference>
<dbReference type="CDD" id="cd00093">
    <property type="entry name" value="HTH_XRE"/>
    <property type="match status" value="1"/>
</dbReference>
<dbReference type="Gene3D" id="1.10.260.40">
    <property type="entry name" value="lambda repressor-like DNA-binding domains"/>
    <property type="match status" value="1"/>
</dbReference>
<dbReference type="InterPro" id="IPR010982">
    <property type="entry name" value="Lambda_DNA-bd_dom_sf"/>
</dbReference>
<accession>A0A7M2Z2D5</accession>
<name>A0A7M2Z2D5_9ACTN</name>
<evidence type="ECO:0000313" key="4">
    <source>
        <dbReference type="Proteomes" id="UP000254134"/>
    </source>
</evidence>
<organism evidence="3 4">
    <name type="scientific">Gaiella occulta</name>
    <dbReference type="NCBI Taxonomy" id="1002870"/>
    <lineage>
        <taxon>Bacteria</taxon>
        <taxon>Bacillati</taxon>
        <taxon>Actinomycetota</taxon>
        <taxon>Thermoleophilia</taxon>
        <taxon>Gaiellales</taxon>
        <taxon>Gaiellaceae</taxon>
        <taxon>Gaiella</taxon>
    </lineage>
</organism>
<gene>
    <name evidence="3" type="ORF">Gocc_0503</name>
</gene>
<keyword evidence="4" id="KW-1185">Reference proteome</keyword>
<protein>
    <submittedName>
        <fullName evidence="3">Tetratricopeptide repeat</fullName>
    </submittedName>
</protein>
<dbReference type="InterPro" id="IPR011990">
    <property type="entry name" value="TPR-like_helical_dom_sf"/>
</dbReference>
<keyword evidence="1" id="KW-0802">TPR repeat</keyword>
<evidence type="ECO:0000313" key="3">
    <source>
        <dbReference type="EMBL" id="RDI76084.1"/>
    </source>
</evidence>
<feature type="repeat" description="TPR" evidence="1">
    <location>
        <begin position="177"/>
        <end position="210"/>
    </location>
</feature>